<dbReference type="EC" id="3.2.1.39" evidence="3"/>
<reference evidence="10" key="2">
    <citation type="submission" date="2023-04" db="EMBL/GenBank/DDBJ databases">
        <authorList>
            <person name="Bruccoleri R.E."/>
            <person name="Oakeley E.J."/>
            <person name="Faust A.-M."/>
            <person name="Dessus-Babus S."/>
            <person name="Altorfer M."/>
            <person name="Burckhardt D."/>
            <person name="Oertli M."/>
            <person name="Naumann U."/>
            <person name="Petersen F."/>
            <person name="Wong J."/>
        </authorList>
    </citation>
    <scope>NUCLEOTIDE SEQUENCE</scope>
    <source>
        <strain evidence="10">GSM-AAB239-AS_SAM_17_03QT</strain>
        <tissue evidence="10">Leaf</tissue>
    </source>
</reference>
<organism evidence="10 12">
    <name type="scientific">Iris pallida</name>
    <name type="common">Sweet iris</name>
    <dbReference type="NCBI Taxonomy" id="29817"/>
    <lineage>
        <taxon>Eukaryota</taxon>
        <taxon>Viridiplantae</taxon>
        <taxon>Streptophyta</taxon>
        <taxon>Embryophyta</taxon>
        <taxon>Tracheophyta</taxon>
        <taxon>Spermatophyta</taxon>
        <taxon>Magnoliopsida</taxon>
        <taxon>Liliopsida</taxon>
        <taxon>Asparagales</taxon>
        <taxon>Iridaceae</taxon>
        <taxon>Iridoideae</taxon>
        <taxon>Irideae</taxon>
        <taxon>Iris</taxon>
    </lineage>
</organism>
<dbReference type="PANTHER" id="PTHR32227">
    <property type="entry name" value="GLUCAN ENDO-1,3-BETA-GLUCOSIDASE BG1-RELATED-RELATED"/>
    <property type="match status" value="1"/>
</dbReference>
<reference evidence="10" key="1">
    <citation type="journal article" date="2023" name="GigaByte">
        <title>Genome assembly of the bearded iris, Iris pallida Lam.</title>
        <authorList>
            <person name="Bruccoleri R.E."/>
            <person name="Oakeley E.J."/>
            <person name="Faust A.M.E."/>
            <person name="Altorfer M."/>
            <person name="Dessus-Babus S."/>
            <person name="Burckhardt D."/>
            <person name="Oertli M."/>
            <person name="Naumann U."/>
            <person name="Petersen F."/>
            <person name="Wong J."/>
        </authorList>
    </citation>
    <scope>NUCLEOTIDE SEQUENCE</scope>
    <source>
        <strain evidence="10">GSM-AAB239-AS_SAM_17_03QT</strain>
    </source>
</reference>
<evidence type="ECO:0000256" key="3">
    <source>
        <dbReference type="ARBA" id="ARBA00012780"/>
    </source>
</evidence>
<proteinExistence type="inferred from homology"/>
<evidence type="ECO:0000313" key="10">
    <source>
        <dbReference type="EMBL" id="KAJ6807524.1"/>
    </source>
</evidence>
<feature type="compositionally biased region" description="Low complexity" evidence="8">
    <location>
        <begin position="351"/>
        <end position="361"/>
    </location>
</feature>
<keyword evidence="12" id="KW-1185">Reference proteome</keyword>
<accession>A0AAX6ETV0</accession>
<dbReference type="SUPFAM" id="SSF51445">
    <property type="entry name" value="(Trans)glycosidases"/>
    <property type="match status" value="1"/>
</dbReference>
<dbReference type="Proteomes" id="UP001140949">
    <property type="component" value="Unassembled WGS sequence"/>
</dbReference>
<evidence type="ECO:0000256" key="8">
    <source>
        <dbReference type="SAM" id="MobiDB-lite"/>
    </source>
</evidence>
<evidence type="ECO:0000256" key="7">
    <source>
        <dbReference type="RuleBase" id="RU004335"/>
    </source>
</evidence>
<comment type="catalytic activity">
    <reaction evidence="1">
        <text>Hydrolysis of (1-&gt;3)-beta-D-glucosidic linkages in (1-&gt;3)-beta-D-glucans.</text>
        <dbReference type="EC" id="3.2.1.39"/>
    </reaction>
</comment>
<evidence type="ECO:0000256" key="9">
    <source>
        <dbReference type="SAM" id="SignalP"/>
    </source>
</evidence>
<dbReference type="InterPro" id="IPR017853">
    <property type="entry name" value="GH"/>
</dbReference>
<dbReference type="InterPro" id="IPR000490">
    <property type="entry name" value="Glyco_hydro_17"/>
</dbReference>
<evidence type="ECO:0000256" key="1">
    <source>
        <dbReference type="ARBA" id="ARBA00000382"/>
    </source>
</evidence>
<keyword evidence="4 9" id="KW-0732">Signal</keyword>
<evidence type="ECO:0000256" key="6">
    <source>
        <dbReference type="ARBA" id="ARBA00023295"/>
    </source>
</evidence>
<feature type="region of interest" description="Disordered" evidence="8">
    <location>
        <begin position="351"/>
        <end position="371"/>
    </location>
</feature>
<comment type="similarity">
    <text evidence="2 7">Belongs to the glycosyl hydrolase 17 family.</text>
</comment>
<dbReference type="GO" id="GO:0042973">
    <property type="term" value="F:glucan endo-1,3-beta-D-glucosidase activity"/>
    <property type="evidence" value="ECO:0007669"/>
    <property type="project" value="UniProtKB-EC"/>
</dbReference>
<dbReference type="EMBL" id="JANAVB010002395">
    <property type="protein sequence ID" value="KAJ6851204.1"/>
    <property type="molecule type" value="Genomic_DNA"/>
</dbReference>
<protein>
    <recommendedName>
        <fullName evidence="3">glucan endo-1,3-beta-D-glucosidase</fullName>
        <ecNumber evidence="3">3.2.1.39</ecNumber>
    </recommendedName>
</protein>
<evidence type="ECO:0000313" key="11">
    <source>
        <dbReference type="EMBL" id="KAJ6851204.1"/>
    </source>
</evidence>
<name>A0AAX6ETV0_IRIPA</name>
<dbReference type="EMBL" id="JANAVB010033820">
    <property type="protein sequence ID" value="KAJ6807524.1"/>
    <property type="molecule type" value="Genomic_DNA"/>
</dbReference>
<dbReference type="InterPro" id="IPR044965">
    <property type="entry name" value="Glyco_hydro_17_plant"/>
</dbReference>
<comment type="caution">
    <text evidence="10">The sequence shown here is derived from an EMBL/GenBank/DDBJ whole genome shotgun (WGS) entry which is preliminary data.</text>
</comment>
<evidence type="ECO:0000256" key="5">
    <source>
        <dbReference type="ARBA" id="ARBA00022801"/>
    </source>
</evidence>
<evidence type="ECO:0000256" key="2">
    <source>
        <dbReference type="ARBA" id="ARBA00008773"/>
    </source>
</evidence>
<dbReference type="Gene3D" id="3.20.20.80">
    <property type="entry name" value="Glycosidases"/>
    <property type="match status" value="1"/>
</dbReference>
<dbReference type="GO" id="GO:0005975">
    <property type="term" value="P:carbohydrate metabolic process"/>
    <property type="evidence" value="ECO:0007669"/>
    <property type="project" value="InterPro"/>
</dbReference>
<dbReference type="AlphaFoldDB" id="A0AAX6ETV0"/>
<feature type="signal peptide" evidence="9">
    <location>
        <begin position="1"/>
        <end position="15"/>
    </location>
</feature>
<keyword evidence="6" id="KW-0326">Glycosidase</keyword>
<dbReference type="FunFam" id="3.20.20.80:FF:000005">
    <property type="entry name" value="Glucan endo-1,3-beta-glucosidase 14"/>
    <property type="match status" value="1"/>
</dbReference>
<feature type="chain" id="PRO_5044718692" description="glucan endo-1,3-beta-D-glucosidase" evidence="9">
    <location>
        <begin position="16"/>
        <end position="411"/>
    </location>
</feature>
<gene>
    <name evidence="10" type="ORF">M6B38_170575</name>
    <name evidence="11" type="ORF">M6B38_261035</name>
</gene>
<evidence type="ECO:0000256" key="4">
    <source>
        <dbReference type="ARBA" id="ARBA00022729"/>
    </source>
</evidence>
<evidence type="ECO:0000313" key="12">
    <source>
        <dbReference type="Proteomes" id="UP001140949"/>
    </source>
</evidence>
<keyword evidence="5" id="KW-0378">Hydrolase</keyword>
<dbReference type="Pfam" id="PF00332">
    <property type="entry name" value="Glyco_hydro_17"/>
    <property type="match status" value="1"/>
</dbReference>
<sequence>MAVVFSILFLILVSAFDCSTGSTAVIGINYGQVADNLPPPDAVIPLLHSLGAAHVKLYDSDPKVLRAFSGSDLEFVVGLPDGSVPRIASSPSAAQSWVDDNLRPYLPKTKISAVTVGNEVLSSNNTALVQSLVPAMASLHSALSSLGFDGVHVTTAHSLSVLSVSYPPSAGAFRKDLLPYITPLLAFLNKTGSPFLINAYPFFAYKADPKKVALDYVLFEPNSGVVDSGSGLKYDNMLHAQVDAVRAAIAAAGAKGVEVRVSETGWPSRGDEDEYGATPENAAKYNGNLMKMVAQGKGTPMCPGSPLSVYVFALFNENLKPGPASERHYGLFNPDGTAAYDVGVVKSGAGNSSAGGSAANSTDQPRTNDAVSPDGFYTISAAPERGFGFWSGRAVAAAAATVTVIAVVSLL</sequence>